<gene>
    <name evidence="5" type="ORF">CBI31_03215</name>
</gene>
<dbReference type="PANTHER" id="PTHR43132">
    <property type="entry name" value="ARSENICAL RESISTANCE OPERON REPRESSOR ARSR-RELATED"/>
    <property type="match status" value="1"/>
</dbReference>
<keyword evidence="2" id="KW-0238">DNA-binding</keyword>
<dbReference type="CDD" id="cd00090">
    <property type="entry name" value="HTH_ARSR"/>
    <property type="match status" value="1"/>
</dbReference>
<dbReference type="AlphaFoldDB" id="A0A254PW21"/>
<dbReference type="PANTHER" id="PTHR43132:SF2">
    <property type="entry name" value="ARSENICAL RESISTANCE OPERON REPRESSOR ARSR-RELATED"/>
    <property type="match status" value="1"/>
</dbReference>
<comment type="caution">
    <text evidence="5">The sequence shown here is derived from an EMBL/GenBank/DDBJ whole genome shotgun (WGS) entry which is preliminary data.</text>
</comment>
<evidence type="ECO:0000259" key="4">
    <source>
        <dbReference type="PROSITE" id="PS50987"/>
    </source>
</evidence>
<feature type="domain" description="HTH arsR-type" evidence="4">
    <location>
        <begin position="1"/>
        <end position="95"/>
    </location>
</feature>
<dbReference type="GO" id="GO:0003677">
    <property type="term" value="F:DNA binding"/>
    <property type="evidence" value="ECO:0007669"/>
    <property type="project" value="UniProtKB-KW"/>
</dbReference>
<name>A0A254PW21_9BURK</name>
<evidence type="ECO:0000313" key="5">
    <source>
        <dbReference type="EMBL" id="OWS70458.1"/>
    </source>
</evidence>
<keyword evidence="6" id="KW-1185">Reference proteome</keyword>
<dbReference type="InterPro" id="IPR036388">
    <property type="entry name" value="WH-like_DNA-bd_sf"/>
</dbReference>
<dbReference type="RefSeq" id="WP_088525001.1">
    <property type="nucleotide sequence ID" value="NZ_NGUP01000002.1"/>
</dbReference>
<evidence type="ECO:0000313" key="6">
    <source>
        <dbReference type="Proteomes" id="UP000197528"/>
    </source>
</evidence>
<dbReference type="InterPro" id="IPR001845">
    <property type="entry name" value="HTH_ArsR_DNA-bd_dom"/>
</dbReference>
<protein>
    <submittedName>
        <fullName evidence="5">Transcriptional regulator</fullName>
    </submittedName>
</protein>
<dbReference type="SUPFAM" id="SSF46785">
    <property type="entry name" value="Winged helix' DNA-binding domain"/>
    <property type="match status" value="1"/>
</dbReference>
<organism evidence="5 6">
    <name type="scientific">Polynucleobacter campilacus</name>
    <dbReference type="NCBI Taxonomy" id="1743163"/>
    <lineage>
        <taxon>Bacteria</taxon>
        <taxon>Pseudomonadati</taxon>
        <taxon>Pseudomonadota</taxon>
        <taxon>Betaproteobacteria</taxon>
        <taxon>Burkholderiales</taxon>
        <taxon>Burkholderiaceae</taxon>
        <taxon>Polynucleobacter</taxon>
    </lineage>
</organism>
<proteinExistence type="predicted"/>
<evidence type="ECO:0000256" key="3">
    <source>
        <dbReference type="ARBA" id="ARBA00023163"/>
    </source>
</evidence>
<dbReference type="SMART" id="SM00418">
    <property type="entry name" value="HTH_ARSR"/>
    <property type="match status" value="1"/>
</dbReference>
<accession>A0A254PW21</accession>
<reference evidence="5 6" key="1">
    <citation type="submission" date="2017-05" db="EMBL/GenBank/DDBJ databases">
        <title>Genome of Polynucleobacter sp. MWH-Feld-100.</title>
        <authorList>
            <person name="Hahn M.W."/>
        </authorList>
    </citation>
    <scope>NUCLEOTIDE SEQUENCE [LARGE SCALE GENOMIC DNA]</scope>
    <source>
        <strain evidence="5 6">MWH-Feld-100</strain>
    </source>
</reference>
<sequence>MKNTDAVLAFLALGQESRLNIFRLIVQRGDGGLTPSQIIEKLGIPNATLSFHLKELAQADLLVVERQSRNLIYRPNAKLVQDLSEFLLENCCNGQVCVPVKVLKKAKSI</sequence>
<evidence type="ECO:0000256" key="2">
    <source>
        <dbReference type="ARBA" id="ARBA00023125"/>
    </source>
</evidence>
<dbReference type="Proteomes" id="UP000197528">
    <property type="component" value="Unassembled WGS sequence"/>
</dbReference>
<dbReference type="GO" id="GO:0003700">
    <property type="term" value="F:DNA-binding transcription factor activity"/>
    <property type="evidence" value="ECO:0007669"/>
    <property type="project" value="InterPro"/>
</dbReference>
<dbReference type="PROSITE" id="PS50987">
    <property type="entry name" value="HTH_ARSR_2"/>
    <property type="match status" value="1"/>
</dbReference>
<dbReference type="Gene3D" id="1.10.10.10">
    <property type="entry name" value="Winged helix-like DNA-binding domain superfamily/Winged helix DNA-binding domain"/>
    <property type="match status" value="1"/>
</dbReference>
<dbReference type="EMBL" id="NGUP01000002">
    <property type="protein sequence ID" value="OWS70458.1"/>
    <property type="molecule type" value="Genomic_DNA"/>
</dbReference>
<dbReference type="Pfam" id="PF12840">
    <property type="entry name" value="HTH_20"/>
    <property type="match status" value="1"/>
</dbReference>
<dbReference type="OrthoDB" id="5297460at2"/>
<keyword evidence="3" id="KW-0804">Transcription</keyword>
<dbReference type="InterPro" id="IPR036390">
    <property type="entry name" value="WH_DNA-bd_sf"/>
</dbReference>
<dbReference type="InterPro" id="IPR011991">
    <property type="entry name" value="ArsR-like_HTH"/>
</dbReference>
<keyword evidence="1" id="KW-0805">Transcription regulation</keyword>
<evidence type="ECO:0000256" key="1">
    <source>
        <dbReference type="ARBA" id="ARBA00023015"/>
    </source>
</evidence>
<dbReference type="InterPro" id="IPR051011">
    <property type="entry name" value="Metal_resp_trans_reg"/>
</dbReference>